<dbReference type="AlphaFoldDB" id="A0A377Q643"/>
<accession>A0A377Q643</accession>
<reference evidence="2 4" key="2">
    <citation type="submission" date="2019-03" db="EMBL/GenBank/DDBJ databases">
        <title>Genomic Encyclopedia of Type Strains, Phase IV (KMG-IV): sequencing the most valuable type-strain genomes for metagenomic binning, comparative biology and taxonomic classification.</title>
        <authorList>
            <person name="Goeker M."/>
        </authorList>
    </citation>
    <scope>NUCLEOTIDE SEQUENCE [LARGE SCALE GENOMIC DNA]</scope>
    <source>
        <strain evidence="2 4">DSM 3764</strain>
    </source>
</reference>
<protein>
    <submittedName>
        <fullName evidence="2">HrpE/YscL/FliH and V-type ATPase subunit E</fullName>
    </submittedName>
    <submittedName>
        <fullName evidence="1">Oxygen-regulated invasion protein OrgB</fullName>
    </submittedName>
</protein>
<dbReference type="Proteomes" id="UP000295794">
    <property type="component" value="Unassembled WGS sequence"/>
</dbReference>
<evidence type="ECO:0000313" key="3">
    <source>
        <dbReference type="Proteomes" id="UP000255108"/>
    </source>
</evidence>
<dbReference type="Proteomes" id="UP000255108">
    <property type="component" value="Unassembled WGS sequence"/>
</dbReference>
<proteinExistence type="predicted"/>
<dbReference type="Pfam" id="PF06188">
    <property type="entry name" value="HrpE"/>
    <property type="match status" value="1"/>
</dbReference>
<dbReference type="EMBL" id="SMBT01000030">
    <property type="protein sequence ID" value="TCU80271.1"/>
    <property type="molecule type" value="Genomic_DNA"/>
</dbReference>
<evidence type="ECO:0000313" key="2">
    <source>
        <dbReference type="EMBL" id="TCU80271.1"/>
    </source>
</evidence>
<name>A0A377Q643_9NEIS</name>
<keyword evidence="4" id="KW-1185">Reference proteome</keyword>
<evidence type="ECO:0000313" key="4">
    <source>
        <dbReference type="Proteomes" id="UP000295794"/>
    </source>
</evidence>
<reference evidence="1 3" key="1">
    <citation type="submission" date="2018-06" db="EMBL/GenBank/DDBJ databases">
        <authorList>
            <consortium name="Pathogen Informatics"/>
            <person name="Doyle S."/>
        </authorList>
    </citation>
    <scope>NUCLEOTIDE SEQUENCE [LARGE SCALE GENOMIC DNA]</scope>
    <source>
        <strain evidence="1 3">NCTC11159</strain>
    </source>
</reference>
<organism evidence="1 3">
    <name type="scientific">Iodobacter fluviatilis</name>
    <dbReference type="NCBI Taxonomy" id="537"/>
    <lineage>
        <taxon>Bacteria</taxon>
        <taxon>Pseudomonadati</taxon>
        <taxon>Pseudomonadota</taxon>
        <taxon>Betaproteobacteria</taxon>
        <taxon>Neisseriales</taxon>
        <taxon>Chitinibacteraceae</taxon>
        <taxon>Iodobacter</taxon>
    </lineage>
</organism>
<sequence length="235" mass="26469">MPRQITLNPHSHIQQDVLIRRRQLVDSERSHATVSEARSRAKSILREASEQAEAIYQVAYTDGFSMGLAQSLDEVYGYLQGSAQLQAHIESSIKDDVRKALSDALDVPSLLLQLLEDWLSKAPRVTALRIVLPQRGKAQALQMARRVREVLGFEPCIQVDTGERFMLEYGEHVQEFLPSNVLNEMDNKLKQTLKALNLTGLCEELRVKSTQAWLCQLEEHKATSQLAVGDVHVSI</sequence>
<evidence type="ECO:0000313" key="1">
    <source>
        <dbReference type="EMBL" id="STQ90190.1"/>
    </source>
</evidence>
<dbReference type="EMBL" id="UGHR01000001">
    <property type="protein sequence ID" value="STQ90190.1"/>
    <property type="molecule type" value="Genomic_DNA"/>
</dbReference>
<dbReference type="OrthoDB" id="9179371at2"/>
<dbReference type="InterPro" id="IPR009335">
    <property type="entry name" value="T3SS_HrpE/ATPase_suE"/>
</dbReference>
<dbReference type="RefSeq" id="WP_115226555.1">
    <property type="nucleotide sequence ID" value="NZ_CAWOLO010000030.1"/>
</dbReference>
<gene>
    <name evidence="1" type="primary">orgB_1</name>
    <name evidence="2" type="ORF">EV682_13010</name>
    <name evidence="1" type="ORF">NCTC11159_01253</name>
</gene>